<proteinExistence type="predicted"/>
<dbReference type="AlphaFoldDB" id="A0A165Z028"/>
<organism evidence="1 2">
    <name type="scientific">Exidia glandulosa HHB12029</name>
    <dbReference type="NCBI Taxonomy" id="1314781"/>
    <lineage>
        <taxon>Eukaryota</taxon>
        <taxon>Fungi</taxon>
        <taxon>Dikarya</taxon>
        <taxon>Basidiomycota</taxon>
        <taxon>Agaricomycotina</taxon>
        <taxon>Agaricomycetes</taxon>
        <taxon>Auriculariales</taxon>
        <taxon>Exidiaceae</taxon>
        <taxon>Exidia</taxon>
    </lineage>
</organism>
<keyword evidence="2" id="KW-1185">Reference proteome</keyword>
<evidence type="ECO:0000313" key="2">
    <source>
        <dbReference type="Proteomes" id="UP000077266"/>
    </source>
</evidence>
<accession>A0A165Z028</accession>
<evidence type="ECO:0000313" key="1">
    <source>
        <dbReference type="EMBL" id="KZV78219.1"/>
    </source>
</evidence>
<name>A0A165Z028_EXIGL</name>
<sequence length="332" mass="36297">MYEDNIFNNERIGGAGGKIGDAILARIDNTNNMVCADPAVNQAKSNVVTNNRNDPNHPPQEQLINSISDFQNSAIYNAEFFVRNIAAANAGRFHSVAQDVMNLLSEITPTSPPHDSKSIPLLLYEWLENTLSADPQGGVNHANAVIRAYQARMNRVSVLTQVFPVPHDSVSLSFTRELRRPASTIWRVPTAGVGLTRYSSYSQKLMPRRPPMSECNPPGTLGKIGVFDDQGHKIIDTNQTTARTMGSGSAFTVGLGSGANLDDWHYNAWVGANPTAFPRCKCENTTRPPVRRMHTLSTSHSAVNITRAGIRSGSKPTGHLEYFLRAEEGGRV</sequence>
<dbReference type="EMBL" id="KV427036">
    <property type="protein sequence ID" value="KZV78219.1"/>
    <property type="molecule type" value="Genomic_DNA"/>
</dbReference>
<dbReference type="InParanoid" id="A0A165Z028"/>
<protein>
    <submittedName>
        <fullName evidence="1">Uncharacterized protein</fullName>
    </submittedName>
</protein>
<dbReference type="OrthoDB" id="73875at2759"/>
<dbReference type="Proteomes" id="UP000077266">
    <property type="component" value="Unassembled WGS sequence"/>
</dbReference>
<reference evidence="1 2" key="1">
    <citation type="journal article" date="2016" name="Mol. Biol. Evol.">
        <title>Comparative Genomics of Early-Diverging Mushroom-Forming Fungi Provides Insights into the Origins of Lignocellulose Decay Capabilities.</title>
        <authorList>
            <person name="Nagy L.G."/>
            <person name="Riley R."/>
            <person name="Tritt A."/>
            <person name="Adam C."/>
            <person name="Daum C."/>
            <person name="Floudas D."/>
            <person name="Sun H."/>
            <person name="Yadav J.S."/>
            <person name="Pangilinan J."/>
            <person name="Larsson K.H."/>
            <person name="Matsuura K."/>
            <person name="Barry K."/>
            <person name="Labutti K."/>
            <person name="Kuo R."/>
            <person name="Ohm R.A."/>
            <person name="Bhattacharya S.S."/>
            <person name="Shirouzu T."/>
            <person name="Yoshinaga Y."/>
            <person name="Martin F.M."/>
            <person name="Grigoriev I.V."/>
            <person name="Hibbett D.S."/>
        </authorList>
    </citation>
    <scope>NUCLEOTIDE SEQUENCE [LARGE SCALE GENOMIC DNA]</scope>
    <source>
        <strain evidence="1 2">HHB12029</strain>
    </source>
</reference>
<gene>
    <name evidence="1" type="ORF">EXIGLDRAFT_784149</name>
</gene>